<dbReference type="EMBL" id="JAVRFI010000002">
    <property type="protein sequence ID" value="MDT0448327.1"/>
    <property type="molecule type" value="Genomic_DNA"/>
</dbReference>
<feature type="compositionally biased region" description="Polar residues" evidence="1">
    <location>
        <begin position="1"/>
        <end position="16"/>
    </location>
</feature>
<evidence type="ECO:0000256" key="1">
    <source>
        <dbReference type="SAM" id="MobiDB-lite"/>
    </source>
</evidence>
<evidence type="ECO:0000313" key="3">
    <source>
        <dbReference type="Proteomes" id="UP001180531"/>
    </source>
</evidence>
<feature type="region of interest" description="Disordered" evidence="1">
    <location>
        <begin position="1"/>
        <end position="28"/>
    </location>
</feature>
<dbReference type="RefSeq" id="WP_311608050.1">
    <property type="nucleotide sequence ID" value="NZ_JAVRFI010000002.1"/>
</dbReference>
<comment type="caution">
    <text evidence="2">The sequence shown here is derived from an EMBL/GenBank/DDBJ whole genome shotgun (WGS) entry which is preliminary data.</text>
</comment>
<reference evidence="2" key="1">
    <citation type="submission" date="2024-05" db="EMBL/GenBank/DDBJ databases">
        <title>30 novel species of actinomycetes from the DSMZ collection.</title>
        <authorList>
            <person name="Nouioui I."/>
        </authorList>
    </citation>
    <scope>NUCLEOTIDE SEQUENCE</scope>
    <source>
        <strain evidence="2">DSM 40473</strain>
    </source>
</reference>
<protein>
    <submittedName>
        <fullName evidence="2">Uncharacterized protein</fullName>
    </submittedName>
</protein>
<sequence>MNSPVPTSSSWTTRPCASSPRLRPNDPYGLITERAGRSLILTPDRAPQAWYPLFLNPVVAESLLDRLINNSHQLFMNRAGYRPDWRPGAAAGDTGKKAAWASTHAHTRRITCAQDRGIG</sequence>
<gene>
    <name evidence="2" type="ORF">RM609_04365</name>
</gene>
<evidence type="ECO:0000313" key="2">
    <source>
        <dbReference type="EMBL" id="MDT0448327.1"/>
    </source>
</evidence>
<proteinExistence type="predicted"/>
<accession>A0ABU2SHF4</accession>
<dbReference type="Proteomes" id="UP001180531">
    <property type="component" value="Unassembled WGS sequence"/>
</dbReference>
<organism evidence="2 3">
    <name type="scientific">Streptomyces hesseae</name>
    <dbReference type="NCBI Taxonomy" id="3075519"/>
    <lineage>
        <taxon>Bacteria</taxon>
        <taxon>Bacillati</taxon>
        <taxon>Actinomycetota</taxon>
        <taxon>Actinomycetes</taxon>
        <taxon>Kitasatosporales</taxon>
        <taxon>Streptomycetaceae</taxon>
        <taxon>Streptomyces</taxon>
    </lineage>
</organism>
<name>A0ABU2SHF4_9ACTN</name>
<keyword evidence="3" id="KW-1185">Reference proteome</keyword>